<name>A0A849ANN0_9MICO</name>
<dbReference type="EMBL" id="JABENB010000003">
    <property type="protein sequence ID" value="NNG40918.1"/>
    <property type="molecule type" value="Genomic_DNA"/>
</dbReference>
<proteinExistence type="predicted"/>
<protein>
    <submittedName>
        <fullName evidence="1">DUF1697 domain-containing protein</fullName>
    </submittedName>
</protein>
<dbReference type="RefSeq" id="WP_171157745.1">
    <property type="nucleotide sequence ID" value="NZ_JABENB010000003.1"/>
</dbReference>
<gene>
    <name evidence="1" type="ORF">HJ588_16795</name>
</gene>
<dbReference type="Pfam" id="PF08002">
    <property type="entry name" value="DUF1697"/>
    <property type="match status" value="1"/>
</dbReference>
<dbReference type="PANTHER" id="PTHR36439:SF1">
    <property type="entry name" value="DUF1697 DOMAIN-CONTAINING PROTEIN"/>
    <property type="match status" value="1"/>
</dbReference>
<dbReference type="PIRSF" id="PIRSF008502">
    <property type="entry name" value="UCP008502"/>
    <property type="match status" value="1"/>
</dbReference>
<comment type="caution">
    <text evidence="1">The sequence shown here is derived from an EMBL/GenBank/DDBJ whole genome shotgun (WGS) entry which is preliminary data.</text>
</comment>
<organism evidence="1 2">
    <name type="scientific">Flexivirga aerilata</name>
    <dbReference type="NCBI Taxonomy" id="1656889"/>
    <lineage>
        <taxon>Bacteria</taxon>
        <taxon>Bacillati</taxon>
        <taxon>Actinomycetota</taxon>
        <taxon>Actinomycetes</taxon>
        <taxon>Micrococcales</taxon>
        <taxon>Dermacoccaceae</taxon>
        <taxon>Flexivirga</taxon>
    </lineage>
</organism>
<evidence type="ECO:0000313" key="2">
    <source>
        <dbReference type="Proteomes" id="UP000557772"/>
    </source>
</evidence>
<dbReference type="SUPFAM" id="SSF160379">
    <property type="entry name" value="SP0830-like"/>
    <property type="match status" value="1"/>
</dbReference>
<dbReference type="AlphaFoldDB" id="A0A849ANN0"/>
<keyword evidence="2" id="KW-1185">Reference proteome</keyword>
<dbReference type="InterPro" id="IPR012545">
    <property type="entry name" value="DUF1697"/>
</dbReference>
<evidence type="ECO:0000313" key="1">
    <source>
        <dbReference type="EMBL" id="NNG40918.1"/>
    </source>
</evidence>
<reference evidence="1 2" key="1">
    <citation type="submission" date="2020-05" db="EMBL/GenBank/DDBJ databases">
        <title>Flexivirga sp. ID2601S isolated from air conditioner.</title>
        <authorList>
            <person name="Kim D.H."/>
        </authorList>
    </citation>
    <scope>NUCLEOTIDE SEQUENCE [LARGE SCALE GENOMIC DNA]</scope>
    <source>
        <strain evidence="1 2">ID2601S</strain>
    </source>
</reference>
<sequence length="178" mass="19923">MPAYVVFLRAVNIAPRWVKMALLREVLTAEGFGEVETYIQSGNVRVTSSLRSARKVGRHLEDVLETAFGFTIPCIVRTPAELAAVAAYADSLDDPLGGATQRRYVTFFTEPVPKDRAEELAAWNVRGERLRANGSEIYWWLDKSTHEARMSNAVLERGGLVATTRDLKVVRALAERWT</sequence>
<accession>A0A849ANN0</accession>
<dbReference type="PANTHER" id="PTHR36439">
    <property type="entry name" value="BLL4334 PROTEIN"/>
    <property type="match status" value="1"/>
</dbReference>
<dbReference type="Gene3D" id="3.30.70.1280">
    <property type="entry name" value="SP0830-like domains"/>
    <property type="match status" value="1"/>
</dbReference>
<dbReference type="Proteomes" id="UP000557772">
    <property type="component" value="Unassembled WGS sequence"/>
</dbReference>